<feature type="region of interest" description="Disordered" evidence="1">
    <location>
        <begin position="178"/>
        <end position="197"/>
    </location>
</feature>
<dbReference type="EMBL" id="JAAKFY010000025">
    <property type="protein sequence ID" value="KAF3834787.1"/>
    <property type="molecule type" value="Genomic_DNA"/>
</dbReference>
<evidence type="ECO:0000313" key="3">
    <source>
        <dbReference type="Proteomes" id="UP000518266"/>
    </source>
</evidence>
<dbReference type="AlphaFoldDB" id="A0A7J5XDW6"/>
<keyword evidence="3" id="KW-1185">Reference proteome</keyword>
<organism evidence="2 3">
    <name type="scientific">Dissostichus mawsoni</name>
    <name type="common">Antarctic cod</name>
    <dbReference type="NCBI Taxonomy" id="36200"/>
    <lineage>
        <taxon>Eukaryota</taxon>
        <taxon>Metazoa</taxon>
        <taxon>Chordata</taxon>
        <taxon>Craniata</taxon>
        <taxon>Vertebrata</taxon>
        <taxon>Euteleostomi</taxon>
        <taxon>Actinopterygii</taxon>
        <taxon>Neopterygii</taxon>
        <taxon>Teleostei</taxon>
        <taxon>Neoteleostei</taxon>
        <taxon>Acanthomorphata</taxon>
        <taxon>Eupercaria</taxon>
        <taxon>Perciformes</taxon>
        <taxon>Notothenioidei</taxon>
        <taxon>Nototheniidae</taxon>
        <taxon>Dissostichus</taxon>
    </lineage>
</organism>
<feature type="compositionally biased region" description="Polar residues" evidence="1">
    <location>
        <begin position="104"/>
        <end position="117"/>
    </location>
</feature>
<feature type="compositionally biased region" description="Basic and acidic residues" evidence="1">
    <location>
        <begin position="23"/>
        <end position="44"/>
    </location>
</feature>
<dbReference type="PANTHER" id="PTHR47440">
    <property type="entry name" value="RIKEN CDNA A430078G23 GENE"/>
    <property type="match status" value="1"/>
</dbReference>
<proteinExistence type="predicted"/>
<reference evidence="2 3" key="1">
    <citation type="submission" date="2020-03" db="EMBL/GenBank/DDBJ databases">
        <title>Dissostichus mawsoni Genome sequencing and assembly.</title>
        <authorList>
            <person name="Park H."/>
        </authorList>
    </citation>
    <scope>NUCLEOTIDE SEQUENCE [LARGE SCALE GENOMIC DNA]</scope>
    <source>
        <strain evidence="2">DM0001</strain>
        <tissue evidence="2">Muscle</tissue>
    </source>
</reference>
<feature type="compositionally biased region" description="Basic and acidic residues" evidence="1">
    <location>
        <begin position="76"/>
        <end position="88"/>
    </location>
</feature>
<dbReference type="Proteomes" id="UP000518266">
    <property type="component" value="Unassembled WGS sequence"/>
</dbReference>
<feature type="compositionally biased region" description="Low complexity" evidence="1">
    <location>
        <begin position="140"/>
        <end position="155"/>
    </location>
</feature>
<feature type="region of interest" description="Disordered" evidence="1">
    <location>
        <begin position="1"/>
        <end position="164"/>
    </location>
</feature>
<dbReference type="InterPro" id="IPR053089">
    <property type="entry name" value="Rho_GEF18"/>
</dbReference>
<gene>
    <name evidence="2" type="ORF">F7725_027345</name>
</gene>
<dbReference type="OrthoDB" id="8963842at2759"/>
<sequence length="225" mass="25294">MWSDLLAEERRELESQRGTYQQDLERLRESTRSVEKEKERLEHQKKIKRKTIERPGPADPPEAPGGGSLSVAPADYAERPEVMLRREASASALPLKTEVPPHLFSTTNQQHKLGSSRQRTRLLHQPPHPPNVQKPPLPPSMQHSQSPSMPPHSQSTGCLQPPVLSPNAQVQVNVHGLSHSHSMPPPTRWPRGPQQGGRHLLLESTLLKNHKIKRKNNRVSQGAIM</sequence>
<comment type="caution">
    <text evidence="2">The sequence shown here is derived from an EMBL/GenBank/DDBJ whole genome shotgun (WGS) entry which is preliminary data.</text>
</comment>
<name>A0A7J5XDW6_DISMA</name>
<evidence type="ECO:0000256" key="1">
    <source>
        <dbReference type="SAM" id="MobiDB-lite"/>
    </source>
</evidence>
<evidence type="ECO:0000313" key="2">
    <source>
        <dbReference type="EMBL" id="KAF3834787.1"/>
    </source>
</evidence>
<feature type="compositionally biased region" description="Pro residues" evidence="1">
    <location>
        <begin position="126"/>
        <end position="139"/>
    </location>
</feature>
<accession>A0A7J5XDW6</accession>
<dbReference type="PANTHER" id="PTHR47440:SF1">
    <property type="entry name" value="RHO_RAC GUANINE NUCLEOTIDE EXCHANGE FACTOR 18"/>
    <property type="match status" value="1"/>
</dbReference>
<protein>
    <submittedName>
        <fullName evidence="2">Uncharacterized protein</fullName>
    </submittedName>
</protein>